<evidence type="ECO:0000259" key="1">
    <source>
        <dbReference type="Pfam" id="PF05239"/>
    </source>
</evidence>
<keyword evidence="3" id="KW-1185">Reference proteome</keyword>
<accession>A0A368XS37</accession>
<name>A0A368XS37_9BACI</name>
<organism evidence="2 3">
    <name type="scientific">Saliterribacillus persicus</name>
    <dbReference type="NCBI Taxonomy" id="930114"/>
    <lineage>
        <taxon>Bacteria</taxon>
        <taxon>Bacillati</taxon>
        <taxon>Bacillota</taxon>
        <taxon>Bacilli</taxon>
        <taxon>Bacillales</taxon>
        <taxon>Bacillaceae</taxon>
        <taxon>Saliterribacillus</taxon>
    </lineage>
</organism>
<protein>
    <submittedName>
        <fullName evidence="2">YlmC/YmxH family sporulation protein</fullName>
    </submittedName>
</protein>
<dbReference type="Gene3D" id="2.30.30.240">
    <property type="entry name" value="PRC-barrel domain"/>
    <property type="match status" value="1"/>
</dbReference>
<proteinExistence type="predicted"/>
<evidence type="ECO:0000313" key="2">
    <source>
        <dbReference type="EMBL" id="RCW70791.1"/>
    </source>
</evidence>
<dbReference type="Proteomes" id="UP000252585">
    <property type="component" value="Unassembled WGS sequence"/>
</dbReference>
<dbReference type="AlphaFoldDB" id="A0A368XS37"/>
<reference evidence="2 3" key="1">
    <citation type="submission" date="2018-07" db="EMBL/GenBank/DDBJ databases">
        <title>Genomic Encyclopedia of Type Strains, Phase IV (KMG-IV): sequencing the most valuable type-strain genomes for metagenomic binning, comparative biology and taxonomic classification.</title>
        <authorList>
            <person name="Goeker M."/>
        </authorList>
    </citation>
    <scope>NUCLEOTIDE SEQUENCE [LARGE SCALE GENOMIC DNA]</scope>
    <source>
        <strain evidence="2 3">DSM 27696</strain>
    </source>
</reference>
<dbReference type="SUPFAM" id="SSF50346">
    <property type="entry name" value="PRC-barrel domain"/>
    <property type="match status" value="1"/>
</dbReference>
<dbReference type="EMBL" id="QPJJ01000006">
    <property type="protein sequence ID" value="RCW70791.1"/>
    <property type="molecule type" value="Genomic_DNA"/>
</dbReference>
<dbReference type="Pfam" id="PF05239">
    <property type="entry name" value="PRC"/>
    <property type="match status" value="1"/>
</dbReference>
<dbReference type="InterPro" id="IPR011033">
    <property type="entry name" value="PRC_barrel-like_sf"/>
</dbReference>
<feature type="domain" description="PRC-barrel" evidence="1">
    <location>
        <begin position="3"/>
        <end position="76"/>
    </location>
</feature>
<dbReference type="PANTHER" id="PTHR40061">
    <property type="entry name" value="SPORULATION PROTEIN YLMC-RELATED"/>
    <property type="match status" value="1"/>
</dbReference>
<dbReference type="PANTHER" id="PTHR40061:SF1">
    <property type="entry name" value="SPORULATION PROTEIN YLMC-RELATED"/>
    <property type="match status" value="1"/>
</dbReference>
<gene>
    <name evidence="2" type="ORF">DFR57_106191</name>
</gene>
<dbReference type="NCBIfam" id="TIGR02888">
    <property type="entry name" value="spore_YlmC_YmxH"/>
    <property type="match status" value="1"/>
</dbReference>
<evidence type="ECO:0000313" key="3">
    <source>
        <dbReference type="Proteomes" id="UP000252585"/>
    </source>
</evidence>
<dbReference type="RefSeq" id="WP_114352783.1">
    <property type="nucleotide sequence ID" value="NZ_QPJJ01000006.1"/>
</dbReference>
<comment type="caution">
    <text evidence="2">The sequence shown here is derived from an EMBL/GenBank/DDBJ whole genome shotgun (WGS) entry which is preliminary data.</text>
</comment>
<dbReference type="InterPro" id="IPR027275">
    <property type="entry name" value="PRC-brl_dom"/>
</dbReference>
<dbReference type="OrthoDB" id="6024937at2"/>
<sequence length="79" mass="8950">MLTLSELQAKELISIENGTRLGSLIDLEIDVSNGIITDLILIPKKKTRLTFKDENEVMIPWSSIVTIGKDVILIRYNQH</sequence>
<dbReference type="InterPro" id="IPR014238">
    <property type="entry name" value="Spore_YlmC/YmxH"/>
</dbReference>